<dbReference type="CDD" id="cd04670">
    <property type="entry name" value="NUDIX_ASFGF2_Nudt6"/>
    <property type="match status" value="1"/>
</dbReference>
<dbReference type="Pfam" id="PF00293">
    <property type="entry name" value="NUDIX"/>
    <property type="match status" value="1"/>
</dbReference>
<dbReference type="PANTHER" id="PTHR13994">
    <property type="entry name" value="NUDIX HYDROLASE RELATED"/>
    <property type="match status" value="1"/>
</dbReference>
<protein>
    <recommendedName>
        <fullName evidence="3">Nudix hydrolase domain-containing protein</fullName>
    </recommendedName>
</protein>
<evidence type="ECO:0000256" key="1">
    <source>
        <dbReference type="ARBA" id="ARBA00005582"/>
    </source>
</evidence>
<proteinExistence type="inferred from homology"/>
<dbReference type="EMBL" id="CAJJDP010000062">
    <property type="protein sequence ID" value="CAD8174230.1"/>
    <property type="molecule type" value="Genomic_DNA"/>
</dbReference>
<organism evidence="4 5">
    <name type="scientific">Paramecium octaurelia</name>
    <dbReference type="NCBI Taxonomy" id="43137"/>
    <lineage>
        <taxon>Eukaryota</taxon>
        <taxon>Sar</taxon>
        <taxon>Alveolata</taxon>
        <taxon>Ciliophora</taxon>
        <taxon>Intramacronucleata</taxon>
        <taxon>Oligohymenophorea</taxon>
        <taxon>Peniculida</taxon>
        <taxon>Parameciidae</taxon>
        <taxon>Paramecium</taxon>
    </lineage>
</organism>
<feature type="domain" description="Nudix hydrolase" evidence="3">
    <location>
        <begin position="114"/>
        <end position="242"/>
    </location>
</feature>
<dbReference type="Pfam" id="PF18290">
    <property type="entry name" value="Nudix_hydro"/>
    <property type="match status" value="1"/>
</dbReference>
<dbReference type="GO" id="GO:0035529">
    <property type="term" value="F:NADH pyrophosphatase activity"/>
    <property type="evidence" value="ECO:0007669"/>
    <property type="project" value="TreeGrafter"/>
</dbReference>
<dbReference type="FunFam" id="3.40.630.30:FF:000191">
    <property type="entry name" value="Hydrolase, NUDIX family protein"/>
    <property type="match status" value="1"/>
</dbReference>
<evidence type="ECO:0000256" key="2">
    <source>
        <dbReference type="ARBA" id="ARBA00022801"/>
    </source>
</evidence>
<gene>
    <name evidence="4" type="ORF">POCTA_138.1.T0630178</name>
</gene>
<dbReference type="OrthoDB" id="438143at2759"/>
<evidence type="ECO:0000313" key="4">
    <source>
        <dbReference type="EMBL" id="CAD8174230.1"/>
    </source>
</evidence>
<dbReference type="InterPro" id="IPR000086">
    <property type="entry name" value="NUDIX_hydrolase_dom"/>
</dbReference>
<dbReference type="FunFam" id="3.90.79.10:FF:000111">
    <property type="entry name" value="Hydrolase, NUDIX family protein"/>
    <property type="match status" value="1"/>
</dbReference>
<dbReference type="OMA" id="HAHGGNF"/>
<comment type="caution">
    <text evidence="4">The sequence shown here is derived from an EMBL/GenBank/DDBJ whole genome shotgun (WGS) entry which is preliminary data.</text>
</comment>
<keyword evidence="2" id="KW-0378">Hydrolase</keyword>
<dbReference type="InterPro" id="IPR020084">
    <property type="entry name" value="NUDIX_hydrolase_CS"/>
</dbReference>
<sequence length="280" mass="32836">MKKLISAIFYAHSFSKIGNFDVMMMDCFNGCHIMSNLNEYINNPTLFKQKIIHLIGNSQSRKNTAIWIELQNTQLRLAPILIEQGFQMHRVSGTVLKFSKWLLEGESRLPSQATHFVGVGGIVVKDNCVLLVQEKNGHRMGAWGTPGGLLDLQESLIQGILREVKEETNLDCQVEDVLYFREMHDARYEKTDMYFAFRLKCLDDSQIKICDQELMDYRWVPIAELLDFLRLEDQKPHVINFYKSVQERLIGEDKKYMQIEEREEKYQGQMKYYAVFKPRF</sequence>
<dbReference type="InterPro" id="IPR003293">
    <property type="entry name" value="Nudix_hydrolase6-like"/>
</dbReference>
<dbReference type="PROSITE" id="PS51462">
    <property type="entry name" value="NUDIX"/>
    <property type="match status" value="1"/>
</dbReference>
<evidence type="ECO:0000259" key="3">
    <source>
        <dbReference type="PROSITE" id="PS51462"/>
    </source>
</evidence>
<dbReference type="InterPro" id="IPR040618">
    <property type="entry name" value="Pre-Nudix"/>
</dbReference>
<keyword evidence="5" id="KW-1185">Reference proteome</keyword>
<reference evidence="4" key="1">
    <citation type="submission" date="2021-01" db="EMBL/GenBank/DDBJ databases">
        <authorList>
            <consortium name="Genoscope - CEA"/>
            <person name="William W."/>
        </authorList>
    </citation>
    <scope>NUCLEOTIDE SEQUENCE</scope>
</reference>
<dbReference type="PANTHER" id="PTHR13994:SF13">
    <property type="entry name" value="FI03680P"/>
    <property type="match status" value="1"/>
</dbReference>
<comment type="similarity">
    <text evidence="1">Belongs to the Nudix hydrolase family.</text>
</comment>
<dbReference type="GO" id="GO:0047631">
    <property type="term" value="F:ADP-ribose diphosphatase activity"/>
    <property type="evidence" value="ECO:0007669"/>
    <property type="project" value="TreeGrafter"/>
</dbReference>
<evidence type="ECO:0000313" key="5">
    <source>
        <dbReference type="Proteomes" id="UP000683925"/>
    </source>
</evidence>
<dbReference type="PROSITE" id="PS00893">
    <property type="entry name" value="NUDIX_BOX"/>
    <property type="match status" value="1"/>
</dbReference>
<dbReference type="AlphaFoldDB" id="A0A8S1VAK3"/>
<dbReference type="Proteomes" id="UP000683925">
    <property type="component" value="Unassembled WGS sequence"/>
</dbReference>
<accession>A0A8S1VAK3</accession>
<name>A0A8S1VAK3_PAROT</name>
<dbReference type="GO" id="GO:0051287">
    <property type="term" value="F:NAD binding"/>
    <property type="evidence" value="ECO:0007669"/>
    <property type="project" value="TreeGrafter"/>
</dbReference>